<reference evidence="1 2" key="1">
    <citation type="submission" date="2019-03" db="EMBL/GenBank/DDBJ databases">
        <title>First draft genome of Liparis tanakae, snailfish: a comprehensive survey of snailfish specific genes.</title>
        <authorList>
            <person name="Kim W."/>
            <person name="Song I."/>
            <person name="Jeong J.-H."/>
            <person name="Kim D."/>
            <person name="Kim S."/>
            <person name="Ryu S."/>
            <person name="Song J.Y."/>
            <person name="Lee S.K."/>
        </authorList>
    </citation>
    <scope>NUCLEOTIDE SEQUENCE [LARGE SCALE GENOMIC DNA]</scope>
    <source>
        <tissue evidence="1">Muscle</tissue>
    </source>
</reference>
<name>A0A4Z2JAX8_9TELE</name>
<dbReference type="AlphaFoldDB" id="A0A4Z2JAX8"/>
<organism evidence="1 2">
    <name type="scientific">Liparis tanakae</name>
    <name type="common">Tanaka's snailfish</name>
    <dbReference type="NCBI Taxonomy" id="230148"/>
    <lineage>
        <taxon>Eukaryota</taxon>
        <taxon>Metazoa</taxon>
        <taxon>Chordata</taxon>
        <taxon>Craniata</taxon>
        <taxon>Vertebrata</taxon>
        <taxon>Euteleostomi</taxon>
        <taxon>Actinopterygii</taxon>
        <taxon>Neopterygii</taxon>
        <taxon>Teleostei</taxon>
        <taxon>Neoteleostei</taxon>
        <taxon>Acanthomorphata</taxon>
        <taxon>Eupercaria</taxon>
        <taxon>Perciformes</taxon>
        <taxon>Cottioidei</taxon>
        <taxon>Cottales</taxon>
        <taxon>Liparidae</taxon>
        <taxon>Liparis</taxon>
    </lineage>
</organism>
<gene>
    <name evidence="1" type="ORF">EYF80_002570</name>
</gene>
<keyword evidence="2" id="KW-1185">Reference proteome</keyword>
<evidence type="ECO:0000313" key="2">
    <source>
        <dbReference type="Proteomes" id="UP000314294"/>
    </source>
</evidence>
<accession>A0A4Z2JAX8</accession>
<dbReference type="EMBL" id="SRLO01000011">
    <property type="protein sequence ID" value="TNN87369.1"/>
    <property type="molecule type" value="Genomic_DNA"/>
</dbReference>
<protein>
    <submittedName>
        <fullName evidence="1">Uncharacterized protein</fullName>
    </submittedName>
</protein>
<evidence type="ECO:0000313" key="1">
    <source>
        <dbReference type="EMBL" id="TNN87369.1"/>
    </source>
</evidence>
<comment type="caution">
    <text evidence="1">The sequence shown here is derived from an EMBL/GenBank/DDBJ whole genome shotgun (WGS) entry which is preliminary data.</text>
</comment>
<dbReference type="Proteomes" id="UP000314294">
    <property type="component" value="Unassembled WGS sequence"/>
</dbReference>
<sequence>MVCSSDKAEGTLRILLRDRSSRSRCLRVPSPGGNSENWFPDRLRVLRALSWPRLGGSCWIRFPFRLRVSSFFSFPISLGRPAGDRDLEINVEDLLTPIL</sequence>
<proteinExistence type="predicted"/>